<dbReference type="InterPro" id="IPR014729">
    <property type="entry name" value="Rossmann-like_a/b/a_fold"/>
</dbReference>
<reference evidence="2" key="1">
    <citation type="journal article" date="2020" name="mSystems">
        <title>Genome- and Community-Level Interaction Insights into Carbon Utilization and Element Cycling Functions of Hydrothermarchaeota in Hydrothermal Sediment.</title>
        <authorList>
            <person name="Zhou Z."/>
            <person name="Liu Y."/>
            <person name="Xu W."/>
            <person name="Pan J."/>
            <person name="Luo Z.H."/>
            <person name="Li M."/>
        </authorList>
    </citation>
    <scope>NUCLEOTIDE SEQUENCE [LARGE SCALE GENOMIC DNA]</scope>
    <source>
        <strain evidence="2">SpSt-618</strain>
    </source>
</reference>
<accession>A0A7J3I6K4</accession>
<evidence type="ECO:0000259" key="1">
    <source>
        <dbReference type="Pfam" id="PF01902"/>
    </source>
</evidence>
<dbReference type="SUPFAM" id="SSF52402">
    <property type="entry name" value="Adenine nucleotide alpha hydrolases-like"/>
    <property type="match status" value="1"/>
</dbReference>
<name>A0A7J3I6K4_9CREN</name>
<dbReference type="NCBIfam" id="TIGR03679">
    <property type="entry name" value="arCOG00187"/>
    <property type="match status" value="1"/>
</dbReference>
<dbReference type="PANTHER" id="PTHR12196">
    <property type="entry name" value="DOMAIN OF UNKNOWN FUNCTION 71 DUF71 -CONTAINING PROTEIN"/>
    <property type="match status" value="1"/>
</dbReference>
<dbReference type="InterPro" id="IPR022427">
    <property type="entry name" value="MJ0570_ATP-bd"/>
</dbReference>
<evidence type="ECO:0000313" key="2">
    <source>
        <dbReference type="EMBL" id="HGN36302.1"/>
    </source>
</evidence>
<keyword evidence="2" id="KW-0436">Ligase</keyword>
<dbReference type="CDD" id="cd01994">
    <property type="entry name" value="AANH_PF0828-like"/>
    <property type="match status" value="1"/>
</dbReference>
<dbReference type="Pfam" id="PF01902">
    <property type="entry name" value="Diphthami_syn_2"/>
    <property type="match status" value="1"/>
</dbReference>
<dbReference type="GO" id="GO:0017178">
    <property type="term" value="F:diphthine-ammonia ligase activity"/>
    <property type="evidence" value="ECO:0007669"/>
    <property type="project" value="UniProtKB-EC"/>
</dbReference>
<protein>
    <submittedName>
        <fullName evidence="2">Diphthine--ammonia ligase</fullName>
        <ecNumber evidence="2">6.3.1.14</ecNumber>
    </submittedName>
</protein>
<dbReference type="Gene3D" id="3.90.1490.10">
    <property type="entry name" value="putative n-type atp pyrophosphatase, domain 2"/>
    <property type="match status" value="1"/>
</dbReference>
<proteinExistence type="predicted"/>
<sequence>MVVSIGGGEVANLCALLSGGKDSNYALYKMMSEGHRIACLVVVKPMRDDSWLFHSIYPELAILQAEAMGLRDRVYLAEVSGIRDVELIEFADFLAKLKNSIDFDGMVCGAIASRYQLTRFEKVARELGVELYAPLWGLDQEQYMRKLIEEGFLFIITKISTMGLSRELLAKPITKSDVEAIVTLSRRYGFNAAFEGGEAETLVIDAPHYRSRICIDGEILTVSEFEHMVKIKRYWLGEKNSNCLTISR</sequence>
<dbReference type="Gene3D" id="3.40.50.620">
    <property type="entry name" value="HUPs"/>
    <property type="match status" value="1"/>
</dbReference>
<dbReference type="GO" id="GO:0017183">
    <property type="term" value="P:protein histidyl modification to diphthamide"/>
    <property type="evidence" value="ECO:0007669"/>
    <property type="project" value="TreeGrafter"/>
</dbReference>
<dbReference type="InterPro" id="IPR030662">
    <property type="entry name" value="DPH6/MJ0570"/>
</dbReference>
<comment type="caution">
    <text evidence="2">The sequence shown here is derived from an EMBL/GenBank/DDBJ whole genome shotgun (WGS) entry which is preliminary data.</text>
</comment>
<dbReference type="EC" id="6.3.1.14" evidence="2"/>
<dbReference type="NCBIfam" id="TIGR00290">
    <property type="entry name" value="MJ0570_dom"/>
    <property type="match status" value="1"/>
</dbReference>
<organism evidence="2">
    <name type="scientific">Ignisphaera aggregans</name>
    <dbReference type="NCBI Taxonomy" id="334771"/>
    <lineage>
        <taxon>Archaea</taxon>
        <taxon>Thermoproteota</taxon>
        <taxon>Thermoprotei</taxon>
        <taxon>Desulfurococcales</taxon>
        <taxon>Desulfurococcaceae</taxon>
        <taxon>Ignisphaera</taxon>
    </lineage>
</organism>
<gene>
    <name evidence="2" type="ORF">ENT87_01940</name>
</gene>
<dbReference type="PANTHER" id="PTHR12196:SF2">
    <property type="entry name" value="DIPHTHINE--AMMONIA LIGASE"/>
    <property type="match status" value="1"/>
</dbReference>
<dbReference type="InterPro" id="IPR002761">
    <property type="entry name" value="Diphthami_syn_dom"/>
</dbReference>
<feature type="domain" description="Diphthamide synthase" evidence="1">
    <location>
        <begin position="14"/>
        <end position="234"/>
    </location>
</feature>
<dbReference type="AlphaFoldDB" id="A0A7J3I6K4"/>
<dbReference type="PIRSF" id="PIRSF039123">
    <property type="entry name" value="Diphthamide_synthase"/>
    <property type="match status" value="1"/>
</dbReference>
<dbReference type="EMBL" id="DTAI01000060">
    <property type="protein sequence ID" value="HGN36302.1"/>
    <property type="molecule type" value="Genomic_DNA"/>
</dbReference>